<evidence type="ECO:0000256" key="3">
    <source>
        <dbReference type="ARBA" id="ARBA00022679"/>
    </source>
</evidence>
<name>A0A8H6VS34_9AGAR</name>
<dbReference type="SUPFAM" id="SSF53335">
    <property type="entry name" value="S-adenosyl-L-methionine-dependent methyltransferases"/>
    <property type="match status" value="1"/>
</dbReference>
<comment type="caution">
    <text evidence="5">The sequence shown here is derived from an EMBL/GenBank/DDBJ whole genome shotgun (WGS) entry which is preliminary data.</text>
</comment>
<reference evidence="5" key="1">
    <citation type="submission" date="2020-05" db="EMBL/GenBank/DDBJ databases">
        <title>Mycena genomes resolve the evolution of fungal bioluminescence.</title>
        <authorList>
            <person name="Tsai I.J."/>
        </authorList>
    </citation>
    <scope>NUCLEOTIDE SEQUENCE</scope>
    <source>
        <strain evidence="5">171206Taipei</strain>
    </source>
</reference>
<keyword evidence="3 5" id="KW-0808">Transferase</keyword>
<dbReference type="Gene3D" id="3.40.50.150">
    <property type="entry name" value="Vaccinia Virus protein VP39"/>
    <property type="match status" value="1"/>
</dbReference>
<evidence type="ECO:0000313" key="6">
    <source>
        <dbReference type="Proteomes" id="UP000636479"/>
    </source>
</evidence>
<gene>
    <name evidence="5" type="ORF">MIND_01371900</name>
</gene>
<dbReference type="OrthoDB" id="276151at2759"/>
<keyword evidence="1" id="KW-0597">Phosphoprotein</keyword>
<dbReference type="Pfam" id="PF05724">
    <property type="entry name" value="TPMT"/>
    <property type="match status" value="1"/>
</dbReference>
<evidence type="ECO:0000256" key="4">
    <source>
        <dbReference type="ARBA" id="ARBA00022691"/>
    </source>
</evidence>
<evidence type="ECO:0000256" key="1">
    <source>
        <dbReference type="ARBA" id="ARBA00022553"/>
    </source>
</evidence>
<evidence type="ECO:0000256" key="2">
    <source>
        <dbReference type="ARBA" id="ARBA00022603"/>
    </source>
</evidence>
<keyword evidence="2 5" id="KW-0489">Methyltransferase</keyword>
<dbReference type="GO" id="GO:0032259">
    <property type="term" value="P:methylation"/>
    <property type="evidence" value="ECO:0007669"/>
    <property type="project" value="UniProtKB-KW"/>
</dbReference>
<dbReference type="PANTHER" id="PTHR32183">
    <property type="match status" value="1"/>
</dbReference>
<dbReference type="AlphaFoldDB" id="A0A8H6VS34"/>
<dbReference type="InterPro" id="IPR029063">
    <property type="entry name" value="SAM-dependent_MTases_sf"/>
</dbReference>
<keyword evidence="6" id="KW-1185">Reference proteome</keyword>
<keyword evidence="4" id="KW-0949">S-adenosyl-L-methionine</keyword>
<dbReference type="RefSeq" id="XP_037213695.1">
    <property type="nucleotide sequence ID" value="XM_037370139.1"/>
</dbReference>
<sequence length="220" mass="24742">MSKRSEAMKRVQELVTDDPHTVAGTRRGATPWDAGECQPPLREIISSGELQLPNSGRALVPGCGSGYDAVYIASTLGFATLALDISPTAVKKASEEVSASKVDNIRFEQGDFFFLQVTETEKFDLIYDYTFFVAIPPSRRMEWGVQMSKLVKTGGFLITLAYPIEEEEPQVPIGPPWFVRPQHYHDCLGNDRWQKVVDRVPETSSPMHIGRERLLVWRKI</sequence>
<dbReference type="PANTHER" id="PTHR32183:SF11">
    <property type="entry name" value="THIOL METHYLTRANSFERASE 2-RELATED"/>
    <property type="match status" value="1"/>
</dbReference>
<dbReference type="PROSITE" id="PS51585">
    <property type="entry name" value="SAM_MT_TPMT"/>
    <property type="match status" value="1"/>
</dbReference>
<dbReference type="CDD" id="cd02440">
    <property type="entry name" value="AdoMet_MTases"/>
    <property type="match status" value="1"/>
</dbReference>
<dbReference type="EMBL" id="JACAZF010000016">
    <property type="protein sequence ID" value="KAF7289966.1"/>
    <property type="molecule type" value="Genomic_DNA"/>
</dbReference>
<dbReference type="GO" id="GO:0008757">
    <property type="term" value="F:S-adenosylmethionine-dependent methyltransferase activity"/>
    <property type="evidence" value="ECO:0007669"/>
    <property type="project" value="InterPro"/>
</dbReference>
<dbReference type="GeneID" id="59352655"/>
<protein>
    <submittedName>
        <fullName evidence="5">S-adenosyl-L-methionine-dependent methyltransferase</fullName>
    </submittedName>
</protein>
<organism evidence="5 6">
    <name type="scientific">Mycena indigotica</name>
    <dbReference type="NCBI Taxonomy" id="2126181"/>
    <lineage>
        <taxon>Eukaryota</taxon>
        <taxon>Fungi</taxon>
        <taxon>Dikarya</taxon>
        <taxon>Basidiomycota</taxon>
        <taxon>Agaricomycotina</taxon>
        <taxon>Agaricomycetes</taxon>
        <taxon>Agaricomycetidae</taxon>
        <taxon>Agaricales</taxon>
        <taxon>Marasmiineae</taxon>
        <taxon>Mycenaceae</taxon>
        <taxon>Mycena</taxon>
    </lineage>
</organism>
<dbReference type="Proteomes" id="UP000636479">
    <property type="component" value="Unassembled WGS sequence"/>
</dbReference>
<dbReference type="InterPro" id="IPR008854">
    <property type="entry name" value="TPMT"/>
</dbReference>
<proteinExistence type="predicted"/>
<evidence type="ECO:0000313" key="5">
    <source>
        <dbReference type="EMBL" id="KAF7289966.1"/>
    </source>
</evidence>
<accession>A0A8H6VS34</accession>